<feature type="domain" description="Cyclin-dependent kinase inhibitor" evidence="17">
    <location>
        <begin position="31"/>
        <end position="79"/>
    </location>
</feature>
<feature type="region of interest" description="Disordered" evidence="16">
    <location>
        <begin position="125"/>
        <end position="196"/>
    </location>
</feature>
<accession>A0A8T2MT03</accession>
<dbReference type="FunFam" id="4.10.365.10:FF:000001">
    <property type="entry name" value="Cyclin-dependent kinase inhibitor 1B"/>
    <property type="match status" value="1"/>
</dbReference>
<evidence type="ECO:0000256" key="10">
    <source>
        <dbReference type="ARBA" id="ARBA00023013"/>
    </source>
</evidence>
<dbReference type="Pfam" id="PF02234">
    <property type="entry name" value="CDI"/>
    <property type="match status" value="1"/>
</dbReference>
<keyword evidence="10" id="KW-0649">Protein kinase inhibitor</keyword>
<gene>
    <name evidence="18" type="ORF">JZ751_022087</name>
</gene>
<proteinExistence type="inferred from homology"/>
<evidence type="ECO:0000256" key="11">
    <source>
        <dbReference type="ARBA" id="ARBA00023242"/>
    </source>
</evidence>
<evidence type="ECO:0000256" key="4">
    <source>
        <dbReference type="ARBA" id="ARBA00006726"/>
    </source>
</evidence>
<evidence type="ECO:0000256" key="6">
    <source>
        <dbReference type="ARBA" id="ARBA00022490"/>
    </source>
</evidence>
<dbReference type="InterPro" id="IPR044898">
    <property type="entry name" value="CDI_dom_sf"/>
</dbReference>
<keyword evidence="11" id="KW-0539">Nucleus</keyword>
<evidence type="ECO:0000256" key="7">
    <source>
        <dbReference type="ARBA" id="ARBA00022553"/>
    </source>
</evidence>
<feature type="compositionally biased region" description="Basic and acidic residues" evidence="16">
    <location>
        <begin position="125"/>
        <end position="145"/>
    </location>
</feature>
<dbReference type="OrthoDB" id="6373236at2759"/>
<dbReference type="PANTHER" id="PTHR10265:SF9">
    <property type="entry name" value="CYCLIN-DEPENDENT KINASE INHIBITOR 1B"/>
    <property type="match status" value="1"/>
</dbReference>
<dbReference type="GO" id="GO:0012501">
    <property type="term" value="P:programmed cell death"/>
    <property type="evidence" value="ECO:0007669"/>
    <property type="project" value="UniProtKB-ARBA"/>
</dbReference>
<evidence type="ECO:0000313" key="19">
    <source>
        <dbReference type="Proteomes" id="UP000824540"/>
    </source>
</evidence>
<dbReference type="InterPro" id="IPR003175">
    <property type="entry name" value="CDI_dom"/>
</dbReference>
<dbReference type="GO" id="GO:0051087">
    <property type="term" value="F:protein-folding chaperone binding"/>
    <property type="evidence" value="ECO:0007669"/>
    <property type="project" value="TreeGrafter"/>
</dbReference>
<evidence type="ECO:0000259" key="17">
    <source>
        <dbReference type="Pfam" id="PF02234"/>
    </source>
</evidence>
<keyword evidence="19" id="KW-1185">Reference proteome</keyword>
<dbReference type="AlphaFoldDB" id="A0A8T2MT03"/>
<dbReference type="GO" id="GO:0045930">
    <property type="term" value="P:negative regulation of mitotic cell cycle"/>
    <property type="evidence" value="ECO:0007669"/>
    <property type="project" value="TreeGrafter"/>
</dbReference>
<sequence>MSNVRLSNGSPTLERMDARLSDHPKPSACRNLFGTVDREELKKDLKGHLQGMEEASSAKWNFDFSNHKPLPNGRYEWKIVESKDVPDFYNRPQRAPKDVCLSGNNNMDFNGNHNCLTASPCQEGVGDRFSDEKTDKSDSPMDCKDQCSGQRKRPASHDSSSQNKRSHTTSDEVARTPVSARSVEHTPRKTSPKTQT</sequence>
<dbReference type="GO" id="GO:0000082">
    <property type="term" value="P:G1/S transition of mitotic cell cycle"/>
    <property type="evidence" value="ECO:0007669"/>
    <property type="project" value="TreeGrafter"/>
</dbReference>
<dbReference type="GO" id="GO:0007165">
    <property type="term" value="P:signal transduction"/>
    <property type="evidence" value="ECO:0007669"/>
    <property type="project" value="UniProtKB-ARBA"/>
</dbReference>
<dbReference type="EMBL" id="JAFBMS010000457">
    <property type="protein sequence ID" value="KAG9330783.1"/>
    <property type="molecule type" value="Genomic_DNA"/>
</dbReference>
<organism evidence="18 19">
    <name type="scientific">Albula glossodonta</name>
    <name type="common">roundjaw bonefish</name>
    <dbReference type="NCBI Taxonomy" id="121402"/>
    <lineage>
        <taxon>Eukaryota</taxon>
        <taxon>Metazoa</taxon>
        <taxon>Chordata</taxon>
        <taxon>Craniata</taxon>
        <taxon>Vertebrata</taxon>
        <taxon>Euteleostomi</taxon>
        <taxon>Actinopterygii</taxon>
        <taxon>Neopterygii</taxon>
        <taxon>Teleostei</taxon>
        <taxon>Albuliformes</taxon>
        <taxon>Albulidae</taxon>
        <taxon>Albula</taxon>
    </lineage>
</organism>
<evidence type="ECO:0000256" key="13">
    <source>
        <dbReference type="ARBA" id="ARBA00031903"/>
    </source>
</evidence>
<dbReference type="GO" id="GO:0005829">
    <property type="term" value="C:cytosol"/>
    <property type="evidence" value="ECO:0007669"/>
    <property type="project" value="UniProtKB-ARBA"/>
</dbReference>
<dbReference type="PANTHER" id="PTHR10265">
    <property type="entry name" value="CYCLIN-DEPENDENT KINASE INHIBITOR 1"/>
    <property type="match status" value="1"/>
</dbReference>
<evidence type="ECO:0000256" key="9">
    <source>
        <dbReference type="ARBA" id="ARBA00022843"/>
    </source>
</evidence>
<dbReference type="GO" id="GO:0030332">
    <property type="term" value="F:cyclin binding"/>
    <property type="evidence" value="ECO:0007669"/>
    <property type="project" value="UniProtKB-ARBA"/>
</dbReference>
<comment type="similarity">
    <text evidence="4">Belongs to the CDI family.</text>
</comment>
<keyword evidence="7" id="KW-0597">Phosphoprotein</keyword>
<evidence type="ECO:0000256" key="14">
    <source>
        <dbReference type="ARBA" id="ARBA00031925"/>
    </source>
</evidence>
<name>A0A8T2MT03_9TELE</name>
<dbReference type="GO" id="GO:0005634">
    <property type="term" value="C:nucleus"/>
    <property type="evidence" value="ECO:0007669"/>
    <property type="project" value="UniProtKB-SubCell"/>
</dbReference>
<dbReference type="GO" id="GO:1901990">
    <property type="term" value="P:regulation of mitotic cell cycle phase transition"/>
    <property type="evidence" value="ECO:0007669"/>
    <property type="project" value="UniProtKB-ARBA"/>
</dbReference>
<keyword evidence="12" id="KW-0131">Cell cycle</keyword>
<comment type="caution">
    <text evidence="18">The sequence shown here is derived from an EMBL/GenBank/DDBJ whole genome shotgun (WGS) entry which is preliminary data.</text>
</comment>
<evidence type="ECO:0000313" key="18">
    <source>
        <dbReference type="EMBL" id="KAG9330783.1"/>
    </source>
</evidence>
<evidence type="ECO:0000256" key="1">
    <source>
        <dbReference type="ARBA" id="ARBA00004123"/>
    </source>
</evidence>
<keyword evidence="8" id="KW-0967">Endosome</keyword>
<keyword evidence="9" id="KW-0832">Ubl conjugation</keyword>
<evidence type="ECO:0000256" key="8">
    <source>
        <dbReference type="ARBA" id="ARBA00022753"/>
    </source>
</evidence>
<reference evidence="18" key="1">
    <citation type="thesis" date="2021" institute="BYU ScholarsArchive" country="Provo, UT, USA">
        <title>Applications of and Algorithms for Genome Assembly and Genomic Analyses with an Emphasis on Marine Teleosts.</title>
        <authorList>
            <person name="Pickett B.D."/>
        </authorList>
    </citation>
    <scope>NUCLEOTIDE SEQUENCE</scope>
    <source>
        <strain evidence="18">HI-2016</strain>
    </source>
</reference>
<evidence type="ECO:0000256" key="16">
    <source>
        <dbReference type="SAM" id="MobiDB-lite"/>
    </source>
</evidence>
<evidence type="ECO:0000256" key="15">
    <source>
        <dbReference type="ARBA" id="ARBA00045727"/>
    </source>
</evidence>
<keyword evidence="6" id="KW-0963">Cytoplasm</keyword>
<dbReference type="Proteomes" id="UP000824540">
    <property type="component" value="Unassembled WGS sequence"/>
</dbReference>
<evidence type="ECO:0000256" key="3">
    <source>
        <dbReference type="ARBA" id="ARBA00004496"/>
    </source>
</evidence>
<dbReference type="GO" id="GO:0004861">
    <property type="term" value="F:cyclin-dependent protein serine/threonine kinase inhibitor activity"/>
    <property type="evidence" value="ECO:0007669"/>
    <property type="project" value="InterPro"/>
</dbReference>
<dbReference type="Gene3D" id="4.10.365.10">
    <property type="entry name" value="p27"/>
    <property type="match status" value="1"/>
</dbReference>
<dbReference type="GO" id="GO:0005768">
    <property type="term" value="C:endosome"/>
    <property type="evidence" value="ECO:0007669"/>
    <property type="project" value="UniProtKB-SubCell"/>
</dbReference>
<protein>
    <recommendedName>
        <fullName evidence="5">Cyclin-dependent kinase inhibitor 1B</fullName>
    </recommendedName>
    <alternativeName>
        <fullName evidence="14">Cyclin-dependent kinase inhibitor p27</fullName>
    </alternativeName>
    <alternativeName>
        <fullName evidence="13">p27Kip1</fullName>
    </alternativeName>
</protein>
<dbReference type="GO" id="GO:0008285">
    <property type="term" value="P:negative regulation of cell population proliferation"/>
    <property type="evidence" value="ECO:0007669"/>
    <property type="project" value="UniProtKB-ARBA"/>
</dbReference>
<dbReference type="GO" id="GO:0045926">
    <property type="term" value="P:negative regulation of growth"/>
    <property type="evidence" value="ECO:0007669"/>
    <property type="project" value="UniProtKB-ARBA"/>
</dbReference>
<evidence type="ECO:0000256" key="12">
    <source>
        <dbReference type="ARBA" id="ARBA00023306"/>
    </source>
</evidence>
<evidence type="ECO:0000256" key="2">
    <source>
        <dbReference type="ARBA" id="ARBA00004177"/>
    </source>
</evidence>
<evidence type="ECO:0000256" key="5">
    <source>
        <dbReference type="ARBA" id="ARBA00014547"/>
    </source>
</evidence>
<comment type="function">
    <text evidence="15">Important regulator of cell cycle progression. Inhibits the kinase activity of CDK2 bound to cyclin A, but has little inhibitory activity on CDK2 bound to SPDYA. Involved in G1 arrest. Potent inhibitor of cyclin E- and cyclin A-CDK2 complexes. Forms a complex with cyclin type D-CDK4 complexes and is involved in the assembly, stability, and modulation of CCND1-CDK4 complex activation. Acts either as an inhibitor or an activator of cyclin type D-CDK4 complexes depending on its phosphorylation state and/or stoichometry.</text>
</comment>
<comment type="subcellular location">
    <subcellularLocation>
        <location evidence="3">Cytoplasm</location>
    </subcellularLocation>
    <subcellularLocation>
        <location evidence="2">Endosome</location>
    </subcellularLocation>
    <subcellularLocation>
        <location evidence="1">Nucleus</location>
    </subcellularLocation>
</comment>